<dbReference type="Pfam" id="PF00672">
    <property type="entry name" value="HAMP"/>
    <property type="match status" value="1"/>
</dbReference>
<dbReference type="InterPro" id="IPR036890">
    <property type="entry name" value="HATPase_C_sf"/>
</dbReference>
<feature type="domain" description="Histidine kinase" evidence="15">
    <location>
        <begin position="278"/>
        <end position="495"/>
    </location>
</feature>
<evidence type="ECO:0000313" key="18">
    <source>
        <dbReference type="Proteomes" id="UP000196027"/>
    </source>
</evidence>
<evidence type="ECO:0000313" key="17">
    <source>
        <dbReference type="EMBL" id="ARU57824.1"/>
    </source>
</evidence>
<evidence type="ECO:0000256" key="13">
    <source>
        <dbReference type="ARBA" id="ARBA00023136"/>
    </source>
</evidence>
<keyword evidence="7 14" id="KW-0812">Transmembrane</keyword>
<accession>A0A1Y0IEN3</accession>
<comment type="catalytic activity">
    <reaction evidence="1">
        <text>ATP + protein L-histidine = ADP + protein N-phospho-L-histidine.</text>
        <dbReference type="EC" id="2.7.13.3"/>
    </reaction>
</comment>
<dbReference type="PRINTS" id="PR00344">
    <property type="entry name" value="BCTRLSENSOR"/>
</dbReference>
<evidence type="ECO:0000256" key="3">
    <source>
        <dbReference type="ARBA" id="ARBA00012438"/>
    </source>
</evidence>
<dbReference type="SMART" id="SM00388">
    <property type="entry name" value="HisKA"/>
    <property type="match status" value="1"/>
</dbReference>
<feature type="transmembrane region" description="Helical" evidence="14">
    <location>
        <begin position="184"/>
        <end position="208"/>
    </location>
</feature>
<name>A0A1Y0IEN3_9GAMM</name>
<dbReference type="CDD" id="cd00075">
    <property type="entry name" value="HATPase"/>
    <property type="match status" value="1"/>
</dbReference>
<evidence type="ECO:0000256" key="12">
    <source>
        <dbReference type="ARBA" id="ARBA00023012"/>
    </source>
</evidence>
<dbReference type="CDD" id="cd00082">
    <property type="entry name" value="HisKA"/>
    <property type="match status" value="1"/>
</dbReference>
<keyword evidence="8" id="KW-0547">Nucleotide-binding</keyword>
<dbReference type="InterPro" id="IPR003594">
    <property type="entry name" value="HATPase_dom"/>
</dbReference>
<evidence type="ECO:0000256" key="5">
    <source>
        <dbReference type="ARBA" id="ARBA00022553"/>
    </source>
</evidence>
<sequence>MDIQTRFLHSFYTKMALAVLVSFMIVGLLLISWAQQLTRSYQKEVQQKLHLELADHLVHDKTLLQNGELNEEALSNAFHTMMILGPSFEFYVLDPEGRVITYSADPNKIKRMMVNLEPVTQFLSGTHRLPILGDDPRSINRQKIFSVAEIKHEETTAGYLYIIIGGEIYDSVVDLLQNSHIIKLGFSGLLISLLFSLIIVLWLFALLTRPLRRLADDMQRFRNNGFENAAIDISDWDGNSPDEIHRLGATFKTMAETLKDQYEQVKSIDELRRELISYVSHDLRTPLASLQGYLETWQLKHHQLPEAESEALIEVAMNNAQQMSRLVKQLFELAHLDSATATLNLEPICIPELVQDVLQNLKIEADEKQVALDINPKDPTLIVLADIEKIERVFVNLIENAIRHCEPGSTVSVTLARDEKITISVVDDGCGIPEADLPFIFDAHYRASNSCYQNRPHGGLGLAITRRILQLHHSDINVTSTLGKGTEFSFQLSQA</sequence>
<evidence type="ECO:0000259" key="15">
    <source>
        <dbReference type="PROSITE" id="PS50109"/>
    </source>
</evidence>
<dbReference type="EMBL" id="CP021425">
    <property type="protein sequence ID" value="ARU57824.1"/>
    <property type="molecule type" value="Genomic_DNA"/>
</dbReference>
<dbReference type="Proteomes" id="UP000196027">
    <property type="component" value="Chromosome"/>
</dbReference>
<proteinExistence type="predicted"/>
<evidence type="ECO:0000259" key="16">
    <source>
        <dbReference type="PROSITE" id="PS50885"/>
    </source>
</evidence>
<evidence type="ECO:0000256" key="11">
    <source>
        <dbReference type="ARBA" id="ARBA00022989"/>
    </source>
</evidence>
<dbReference type="SUPFAM" id="SSF55874">
    <property type="entry name" value="ATPase domain of HSP90 chaperone/DNA topoisomerase II/histidine kinase"/>
    <property type="match status" value="1"/>
</dbReference>
<keyword evidence="11 14" id="KW-1133">Transmembrane helix</keyword>
<dbReference type="AlphaFoldDB" id="A0A1Y0IEN3"/>
<dbReference type="CDD" id="cd06225">
    <property type="entry name" value="HAMP"/>
    <property type="match status" value="1"/>
</dbReference>
<dbReference type="Pfam" id="PF02518">
    <property type="entry name" value="HATPase_c"/>
    <property type="match status" value="1"/>
</dbReference>
<evidence type="ECO:0000256" key="10">
    <source>
        <dbReference type="ARBA" id="ARBA00022840"/>
    </source>
</evidence>
<dbReference type="InterPro" id="IPR050398">
    <property type="entry name" value="HssS/ArlS-like"/>
</dbReference>
<dbReference type="OrthoDB" id="9809766at2"/>
<reference evidence="17 18" key="1">
    <citation type="submission" date="2017-05" db="EMBL/GenBank/DDBJ databases">
        <title>Genomic insights into alkan degradation activity of Oleiphilus messinensis.</title>
        <authorList>
            <person name="Kozyavkin S.A."/>
            <person name="Slesarev A.I."/>
            <person name="Golyshin P.N."/>
            <person name="Korzhenkov A."/>
            <person name="Golyshina O.N."/>
            <person name="Toshchakov S.V."/>
        </authorList>
    </citation>
    <scope>NUCLEOTIDE SEQUENCE [LARGE SCALE GENOMIC DNA]</scope>
    <source>
        <strain evidence="17 18">ME102</strain>
    </source>
</reference>
<feature type="domain" description="HAMP" evidence="16">
    <location>
        <begin position="205"/>
        <end position="263"/>
    </location>
</feature>
<dbReference type="InterPro" id="IPR036097">
    <property type="entry name" value="HisK_dim/P_sf"/>
</dbReference>
<gene>
    <name evidence="17" type="ORF">OLMES_3804</name>
</gene>
<dbReference type="GO" id="GO:0005524">
    <property type="term" value="F:ATP binding"/>
    <property type="evidence" value="ECO:0007669"/>
    <property type="project" value="UniProtKB-KW"/>
</dbReference>
<evidence type="ECO:0000256" key="2">
    <source>
        <dbReference type="ARBA" id="ARBA00004651"/>
    </source>
</evidence>
<dbReference type="SUPFAM" id="SSF47384">
    <property type="entry name" value="Homodimeric domain of signal transducing histidine kinase"/>
    <property type="match status" value="1"/>
</dbReference>
<keyword evidence="5" id="KW-0597">Phosphoprotein</keyword>
<evidence type="ECO:0000256" key="4">
    <source>
        <dbReference type="ARBA" id="ARBA00022475"/>
    </source>
</evidence>
<dbReference type="GO" id="GO:0005886">
    <property type="term" value="C:plasma membrane"/>
    <property type="evidence" value="ECO:0007669"/>
    <property type="project" value="UniProtKB-SubCell"/>
</dbReference>
<evidence type="ECO:0000256" key="14">
    <source>
        <dbReference type="SAM" id="Phobius"/>
    </source>
</evidence>
<protein>
    <recommendedName>
        <fullName evidence="3">histidine kinase</fullName>
        <ecNumber evidence="3">2.7.13.3</ecNumber>
    </recommendedName>
</protein>
<dbReference type="PROSITE" id="PS50885">
    <property type="entry name" value="HAMP"/>
    <property type="match status" value="1"/>
</dbReference>
<keyword evidence="12" id="KW-0902">Two-component regulatory system</keyword>
<dbReference type="InterPro" id="IPR004358">
    <property type="entry name" value="Sig_transdc_His_kin-like_C"/>
</dbReference>
<keyword evidence="4" id="KW-1003">Cell membrane</keyword>
<dbReference type="PANTHER" id="PTHR45528:SF1">
    <property type="entry name" value="SENSOR HISTIDINE KINASE CPXA"/>
    <property type="match status" value="1"/>
</dbReference>
<keyword evidence="18" id="KW-1185">Reference proteome</keyword>
<comment type="subcellular location">
    <subcellularLocation>
        <location evidence="2">Cell membrane</location>
        <topology evidence="2">Multi-pass membrane protein</topology>
    </subcellularLocation>
</comment>
<evidence type="ECO:0000256" key="1">
    <source>
        <dbReference type="ARBA" id="ARBA00000085"/>
    </source>
</evidence>
<evidence type="ECO:0000256" key="8">
    <source>
        <dbReference type="ARBA" id="ARBA00022741"/>
    </source>
</evidence>
<dbReference type="GO" id="GO:0000155">
    <property type="term" value="F:phosphorelay sensor kinase activity"/>
    <property type="evidence" value="ECO:0007669"/>
    <property type="project" value="InterPro"/>
</dbReference>
<dbReference type="Gene3D" id="1.10.287.130">
    <property type="match status" value="1"/>
</dbReference>
<keyword evidence="13 14" id="KW-0472">Membrane</keyword>
<dbReference type="FunFam" id="3.30.565.10:FF:000006">
    <property type="entry name" value="Sensor histidine kinase WalK"/>
    <property type="match status" value="1"/>
</dbReference>
<dbReference type="InterPro" id="IPR003661">
    <property type="entry name" value="HisK_dim/P_dom"/>
</dbReference>
<keyword evidence="10" id="KW-0067">ATP-binding</keyword>
<dbReference type="FunFam" id="1.10.287.130:FF:000001">
    <property type="entry name" value="Two-component sensor histidine kinase"/>
    <property type="match status" value="1"/>
</dbReference>
<dbReference type="RefSeq" id="WP_087462676.1">
    <property type="nucleotide sequence ID" value="NZ_CP021425.1"/>
</dbReference>
<dbReference type="KEGG" id="ome:OLMES_3804"/>
<dbReference type="SMART" id="SM00304">
    <property type="entry name" value="HAMP"/>
    <property type="match status" value="1"/>
</dbReference>
<dbReference type="PROSITE" id="PS50109">
    <property type="entry name" value="HIS_KIN"/>
    <property type="match status" value="1"/>
</dbReference>
<dbReference type="InterPro" id="IPR005467">
    <property type="entry name" value="His_kinase_dom"/>
</dbReference>
<dbReference type="Pfam" id="PF00512">
    <property type="entry name" value="HisKA"/>
    <property type="match status" value="1"/>
</dbReference>
<dbReference type="Gene3D" id="3.30.565.10">
    <property type="entry name" value="Histidine kinase-like ATPase, C-terminal domain"/>
    <property type="match status" value="1"/>
</dbReference>
<dbReference type="Gene3D" id="6.10.340.10">
    <property type="match status" value="1"/>
</dbReference>
<keyword evidence="6" id="KW-0808">Transferase</keyword>
<feature type="transmembrane region" description="Helical" evidence="14">
    <location>
        <begin position="12"/>
        <end position="34"/>
    </location>
</feature>
<dbReference type="EC" id="2.7.13.3" evidence="3"/>
<dbReference type="PANTHER" id="PTHR45528">
    <property type="entry name" value="SENSOR HISTIDINE KINASE CPXA"/>
    <property type="match status" value="1"/>
</dbReference>
<dbReference type="InterPro" id="IPR003660">
    <property type="entry name" value="HAMP_dom"/>
</dbReference>
<evidence type="ECO:0000256" key="7">
    <source>
        <dbReference type="ARBA" id="ARBA00022692"/>
    </source>
</evidence>
<organism evidence="17 18">
    <name type="scientific">Oleiphilus messinensis</name>
    <dbReference type="NCBI Taxonomy" id="141451"/>
    <lineage>
        <taxon>Bacteria</taxon>
        <taxon>Pseudomonadati</taxon>
        <taxon>Pseudomonadota</taxon>
        <taxon>Gammaproteobacteria</taxon>
        <taxon>Oceanospirillales</taxon>
        <taxon>Oleiphilaceae</taxon>
        <taxon>Oleiphilus</taxon>
    </lineage>
</organism>
<keyword evidence="9 17" id="KW-0418">Kinase</keyword>
<evidence type="ECO:0000256" key="9">
    <source>
        <dbReference type="ARBA" id="ARBA00022777"/>
    </source>
</evidence>
<evidence type="ECO:0000256" key="6">
    <source>
        <dbReference type="ARBA" id="ARBA00022679"/>
    </source>
</evidence>
<dbReference type="SMART" id="SM00387">
    <property type="entry name" value="HATPase_c"/>
    <property type="match status" value="1"/>
</dbReference>